<keyword evidence="2" id="KW-1185">Reference proteome</keyword>
<dbReference type="EMBL" id="GG662845">
    <property type="protein sequence ID" value="EWS76310.1"/>
    <property type="molecule type" value="Genomic_DNA"/>
</dbReference>
<dbReference type="InParanoid" id="W7XAB1"/>
<name>W7XAB1_TETTS</name>
<protein>
    <submittedName>
        <fullName evidence="1">Uncharacterized protein</fullName>
    </submittedName>
</protein>
<evidence type="ECO:0000313" key="2">
    <source>
        <dbReference type="Proteomes" id="UP000009168"/>
    </source>
</evidence>
<sequence>MSYQDQQTGQNIFQNVQKQLSQLNNKYQPNTLQNKQEVQQVIQNKEPKINQTANYNIIQQSEFSISSSKISFTQPLIQQMYFLKKQDNLINMQKVSKELNSTSEIQIIKKNNQKINLINQSNIQRQQQNNYNQNVFCIICKQKDNSNCQALLVDLQKISYQYKGHYCLQCICNCFQSYQQRLNMYIKALQLNLFYCYKCGNQFFDKTIKDKIFKCLEKSILEEKIQCQKCNFYNLIKVYI</sequence>
<dbReference type="KEGG" id="tet:TTHERM_000007546"/>
<dbReference type="RefSeq" id="XP_012651094.1">
    <property type="nucleotide sequence ID" value="XM_012795640.1"/>
</dbReference>
<dbReference type="GeneID" id="24436775"/>
<evidence type="ECO:0000313" key="1">
    <source>
        <dbReference type="EMBL" id="EWS76310.1"/>
    </source>
</evidence>
<proteinExistence type="predicted"/>
<dbReference type="Proteomes" id="UP000009168">
    <property type="component" value="Unassembled WGS sequence"/>
</dbReference>
<gene>
    <name evidence="1" type="ORF">TTHERM_000007546</name>
</gene>
<reference evidence="2" key="1">
    <citation type="journal article" date="2006" name="PLoS Biol.">
        <title>Macronuclear genome sequence of the ciliate Tetrahymena thermophila, a model eukaryote.</title>
        <authorList>
            <person name="Eisen J.A."/>
            <person name="Coyne R.S."/>
            <person name="Wu M."/>
            <person name="Wu D."/>
            <person name="Thiagarajan M."/>
            <person name="Wortman J.R."/>
            <person name="Badger J.H."/>
            <person name="Ren Q."/>
            <person name="Amedeo P."/>
            <person name="Jones K.M."/>
            <person name="Tallon L.J."/>
            <person name="Delcher A.L."/>
            <person name="Salzberg S.L."/>
            <person name="Silva J.C."/>
            <person name="Haas B.J."/>
            <person name="Majoros W.H."/>
            <person name="Farzad M."/>
            <person name="Carlton J.M."/>
            <person name="Smith R.K. Jr."/>
            <person name="Garg J."/>
            <person name="Pearlman R.E."/>
            <person name="Karrer K.M."/>
            <person name="Sun L."/>
            <person name="Manning G."/>
            <person name="Elde N.C."/>
            <person name="Turkewitz A.P."/>
            <person name="Asai D.J."/>
            <person name="Wilkes D.E."/>
            <person name="Wang Y."/>
            <person name="Cai H."/>
            <person name="Collins K."/>
            <person name="Stewart B.A."/>
            <person name="Lee S.R."/>
            <person name="Wilamowska K."/>
            <person name="Weinberg Z."/>
            <person name="Ruzzo W.L."/>
            <person name="Wloga D."/>
            <person name="Gaertig J."/>
            <person name="Frankel J."/>
            <person name="Tsao C.-C."/>
            <person name="Gorovsky M.A."/>
            <person name="Keeling P.J."/>
            <person name="Waller R.F."/>
            <person name="Patron N.J."/>
            <person name="Cherry J.M."/>
            <person name="Stover N.A."/>
            <person name="Krieger C.J."/>
            <person name="del Toro C."/>
            <person name="Ryder H.F."/>
            <person name="Williamson S.C."/>
            <person name="Barbeau R.A."/>
            <person name="Hamilton E.P."/>
            <person name="Orias E."/>
        </authorList>
    </citation>
    <scope>NUCLEOTIDE SEQUENCE [LARGE SCALE GENOMIC DNA]</scope>
    <source>
        <strain evidence="2">SB210</strain>
    </source>
</reference>
<organism evidence="1 2">
    <name type="scientific">Tetrahymena thermophila (strain SB210)</name>
    <dbReference type="NCBI Taxonomy" id="312017"/>
    <lineage>
        <taxon>Eukaryota</taxon>
        <taxon>Sar</taxon>
        <taxon>Alveolata</taxon>
        <taxon>Ciliophora</taxon>
        <taxon>Intramacronucleata</taxon>
        <taxon>Oligohymenophorea</taxon>
        <taxon>Hymenostomatida</taxon>
        <taxon>Tetrahymenina</taxon>
        <taxon>Tetrahymenidae</taxon>
        <taxon>Tetrahymena</taxon>
    </lineage>
</organism>
<dbReference type="AlphaFoldDB" id="W7XAB1"/>
<accession>W7XAB1</accession>